<comment type="caution">
    <text evidence="1">The sequence shown here is derived from an EMBL/GenBank/DDBJ whole genome shotgun (WGS) entry which is preliminary data.</text>
</comment>
<dbReference type="STRING" id="1654360.EA58_15805"/>
<gene>
    <name evidence="1" type="ORF">EA58_15805</name>
</gene>
<dbReference type="Proteomes" id="UP000027192">
    <property type="component" value="Unassembled WGS sequence"/>
</dbReference>
<dbReference type="RefSeq" id="WP_036754556.1">
    <property type="nucleotide sequence ID" value="NZ_JAGSGC010000013.1"/>
</dbReference>
<accession>A0A066RJG8</accession>
<proteinExistence type="predicted"/>
<name>A0A066RJG8_9GAMM</name>
<reference evidence="1 2" key="1">
    <citation type="submission" date="2014-04" db="EMBL/GenBank/DDBJ databases">
        <title>Draft genome sequence of Photobacterium halotolerans S2753: a solonamide, ngercheumicin and holomycin producer.</title>
        <authorList>
            <person name="Machado H.R."/>
            <person name="Gram L."/>
        </authorList>
    </citation>
    <scope>NUCLEOTIDE SEQUENCE [LARGE SCALE GENOMIC DNA]</scope>
    <source>
        <strain evidence="1 2">S2753</strain>
    </source>
</reference>
<dbReference type="Pfam" id="PF09526">
    <property type="entry name" value="DUF2387"/>
    <property type="match status" value="1"/>
</dbReference>
<dbReference type="SUPFAM" id="SSF48695">
    <property type="entry name" value="Multiheme cytochromes"/>
    <property type="match status" value="1"/>
</dbReference>
<keyword evidence="2" id="KW-1185">Reference proteome</keyword>
<dbReference type="NCBIfam" id="TIGR02443">
    <property type="entry name" value="YheV family putative zinc ribbon protein"/>
    <property type="match status" value="1"/>
</dbReference>
<dbReference type="InterPro" id="IPR036280">
    <property type="entry name" value="Multihaem_cyt_sf"/>
</dbReference>
<sequence>MTKKRFIAGAVCPACQQQDTLRWWLENEVEKVECVACHHTDTRLPKSVEDSKHVAGTAQEQVIGIFKPE</sequence>
<organism evidence="1 2">
    <name type="scientific">Photobacterium galatheae</name>
    <dbReference type="NCBI Taxonomy" id="1654360"/>
    <lineage>
        <taxon>Bacteria</taxon>
        <taxon>Pseudomonadati</taxon>
        <taxon>Pseudomonadota</taxon>
        <taxon>Gammaproteobacteria</taxon>
        <taxon>Vibrionales</taxon>
        <taxon>Vibrionaceae</taxon>
        <taxon>Photobacterium</taxon>
    </lineage>
</organism>
<dbReference type="AlphaFoldDB" id="A0A066RJG8"/>
<dbReference type="InterPro" id="IPR012658">
    <property type="entry name" value="YheV"/>
</dbReference>
<evidence type="ECO:0000313" key="2">
    <source>
        <dbReference type="Proteomes" id="UP000027192"/>
    </source>
</evidence>
<protein>
    <submittedName>
        <fullName evidence="1">Metal-binding protein</fullName>
    </submittedName>
</protein>
<evidence type="ECO:0000313" key="1">
    <source>
        <dbReference type="EMBL" id="KDM90575.1"/>
    </source>
</evidence>
<dbReference type="EMBL" id="JMIB01000030">
    <property type="protein sequence ID" value="KDM90575.1"/>
    <property type="molecule type" value="Genomic_DNA"/>
</dbReference>
<dbReference type="OrthoDB" id="5881059at2"/>